<keyword evidence="3" id="KW-1185">Reference proteome</keyword>
<proteinExistence type="predicted"/>
<evidence type="ECO:0000259" key="1">
    <source>
        <dbReference type="Pfam" id="PF13521"/>
    </source>
</evidence>
<dbReference type="InterPro" id="IPR014729">
    <property type="entry name" value="Rossmann-like_a/b/a_fold"/>
</dbReference>
<dbReference type="Gene3D" id="3.40.50.300">
    <property type="entry name" value="P-loop containing nucleotide triphosphate hydrolases"/>
    <property type="match status" value="1"/>
</dbReference>
<organism evidence="2 3">
    <name type="scientific">Pedobacter frigiditerrae</name>
    <dbReference type="NCBI Taxonomy" id="2530452"/>
    <lineage>
        <taxon>Bacteria</taxon>
        <taxon>Pseudomonadati</taxon>
        <taxon>Bacteroidota</taxon>
        <taxon>Sphingobacteriia</taxon>
        <taxon>Sphingobacteriales</taxon>
        <taxon>Sphingobacteriaceae</taxon>
        <taxon>Pedobacter</taxon>
    </lineage>
</organism>
<sequence length="311" mass="36509">MPIHNGHIALIKYAKSYCDELIVSMSYTFNDTIDSKLRYNWIREIFKDEPRIKVELILDDFDVEELALPERTKIWANKMKKVYPPVDVVISSEDYGVPFAENLGAECLIFNQERNVFPVSATLIRNNPFKYWDFIPAVVRPYFVKKICLYGPESTGKSTMAEKMAKLYNTEFVPEVARELIVNNDLTEDDFLRIAVAQTQRVIEKTKTANKLLFCDTDVITTQIYAKHYLGYQLSELLEFEKLISYDQYFLLNTDVAWVADNLRDLGDRREEMYTLFEQELLKRNINYISIEGNYEQRESIIKSFIDELIK</sequence>
<dbReference type="EMBL" id="SJSK01000001">
    <property type="protein sequence ID" value="TCC94595.1"/>
    <property type="molecule type" value="Genomic_DNA"/>
</dbReference>
<name>A0A4R0N454_9SPHI</name>
<dbReference type="SUPFAM" id="SSF52374">
    <property type="entry name" value="Nucleotidylyl transferase"/>
    <property type="match status" value="1"/>
</dbReference>
<reference evidence="2 3" key="1">
    <citation type="submission" date="2019-02" db="EMBL/GenBank/DDBJ databases">
        <title>Pedobacter sp. RP-1-13 sp. nov., isolated from Arctic soil.</title>
        <authorList>
            <person name="Dahal R.H."/>
        </authorList>
    </citation>
    <scope>NUCLEOTIDE SEQUENCE [LARGE SCALE GENOMIC DNA]</scope>
    <source>
        <strain evidence="2 3">RP-1-13</strain>
    </source>
</reference>
<dbReference type="Gene3D" id="3.40.50.620">
    <property type="entry name" value="HUPs"/>
    <property type="match status" value="1"/>
</dbReference>
<gene>
    <name evidence="2" type="ORF">EZ428_04030</name>
</gene>
<dbReference type="PANTHER" id="PTHR37512:SF1">
    <property type="entry name" value="NADR_TTD14 AAA DOMAIN-CONTAINING PROTEIN"/>
    <property type="match status" value="1"/>
</dbReference>
<comment type="caution">
    <text evidence="2">The sequence shown here is derived from an EMBL/GenBank/DDBJ whole genome shotgun (WGS) entry which is preliminary data.</text>
</comment>
<dbReference type="OrthoDB" id="9151999at2"/>
<feature type="domain" description="NadR/Ttd14 AAA" evidence="1">
    <location>
        <begin position="146"/>
        <end position="298"/>
    </location>
</feature>
<dbReference type="PANTHER" id="PTHR37512">
    <property type="entry name" value="TRIFUNCTIONAL NAD BIOSYNTHESIS/REGULATOR PROTEIN NADR"/>
    <property type="match status" value="1"/>
</dbReference>
<dbReference type="Proteomes" id="UP000292884">
    <property type="component" value="Unassembled WGS sequence"/>
</dbReference>
<dbReference type="SUPFAM" id="SSF52540">
    <property type="entry name" value="P-loop containing nucleoside triphosphate hydrolases"/>
    <property type="match status" value="1"/>
</dbReference>
<evidence type="ECO:0000313" key="2">
    <source>
        <dbReference type="EMBL" id="TCC94595.1"/>
    </source>
</evidence>
<dbReference type="InterPro" id="IPR027417">
    <property type="entry name" value="P-loop_NTPase"/>
</dbReference>
<protein>
    <submittedName>
        <fullName evidence="2">ATPase</fullName>
    </submittedName>
</protein>
<dbReference type="InterPro" id="IPR052735">
    <property type="entry name" value="NAD_biosynth-regulator"/>
</dbReference>
<dbReference type="Pfam" id="PF13521">
    <property type="entry name" value="AAA_28"/>
    <property type="match status" value="1"/>
</dbReference>
<dbReference type="InterPro" id="IPR038727">
    <property type="entry name" value="NadR/Ttd14_AAA_dom"/>
</dbReference>
<dbReference type="AlphaFoldDB" id="A0A4R0N454"/>
<accession>A0A4R0N454</accession>
<evidence type="ECO:0000313" key="3">
    <source>
        <dbReference type="Proteomes" id="UP000292884"/>
    </source>
</evidence>